<accession>A0A841QAV1</accession>
<reference evidence="1 2" key="1">
    <citation type="submission" date="2020-08" db="EMBL/GenBank/DDBJ databases">
        <title>Genomic Encyclopedia of Type Strains, Phase IV (KMG-IV): sequencing the most valuable type-strain genomes for metagenomic binning, comparative biology and taxonomic classification.</title>
        <authorList>
            <person name="Goeker M."/>
        </authorList>
    </citation>
    <scope>NUCLEOTIDE SEQUENCE [LARGE SCALE GENOMIC DNA]</scope>
    <source>
        <strain evidence="1 2">DSM 19612</strain>
    </source>
</reference>
<proteinExistence type="predicted"/>
<sequence length="86" mass="10120">MDLFQSYEIKQMDGEMTVILDLNMAKEEFSTEFGLQTKSKQINLEKEAEKYIRSIFPKLKIAKVHIMVDTILISSFPLQKNKSYRK</sequence>
<evidence type="ECO:0000313" key="2">
    <source>
        <dbReference type="Proteomes" id="UP000581688"/>
    </source>
</evidence>
<dbReference type="AlphaFoldDB" id="A0A841QAV1"/>
<dbReference type="Proteomes" id="UP000581688">
    <property type="component" value="Unassembled WGS sequence"/>
</dbReference>
<protein>
    <submittedName>
        <fullName evidence="1">Uncharacterized protein</fullName>
    </submittedName>
</protein>
<dbReference type="RefSeq" id="WP_174498012.1">
    <property type="nucleotide sequence ID" value="NZ_CADDWK010000027.1"/>
</dbReference>
<comment type="caution">
    <text evidence="1">The sequence shown here is derived from an EMBL/GenBank/DDBJ whole genome shotgun (WGS) entry which is preliminary data.</text>
</comment>
<organism evidence="1 2">
    <name type="scientific">Salirhabdus euzebyi</name>
    <dbReference type="NCBI Taxonomy" id="394506"/>
    <lineage>
        <taxon>Bacteria</taxon>
        <taxon>Bacillati</taxon>
        <taxon>Bacillota</taxon>
        <taxon>Bacilli</taxon>
        <taxon>Bacillales</taxon>
        <taxon>Bacillaceae</taxon>
        <taxon>Salirhabdus</taxon>
    </lineage>
</organism>
<evidence type="ECO:0000313" key="1">
    <source>
        <dbReference type="EMBL" id="MBB6455414.1"/>
    </source>
</evidence>
<name>A0A841QAV1_9BACI</name>
<dbReference type="EMBL" id="JACHGH010000022">
    <property type="protein sequence ID" value="MBB6455414.1"/>
    <property type="molecule type" value="Genomic_DNA"/>
</dbReference>
<keyword evidence="2" id="KW-1185">Reference proteome</keyword>
<gene>
    <name evidence="1" type="ORF">HNQ94_003914</name>
</gene>